<reference evidence="1 2" key="1">
    <citation type="journal article" date="2007" name="Genome Res.">
        <title>Genome characteristics of facultatively symbiotic Frankia sp. strains reflect host range and host plant biogeography.</title>
        <authorList>
            <person name="Normand P."/>
            <person name="Lapierre P."/>
            <person name="Tisa L.S."/>
            <person name="Gogarten J.P."/>
            <person name="Alloisio N."/>
            <person name="Bagnarol E."/>
            <person name="Bassi C.A."/>
            <person name="Berry A.M."/>
            <person name="Bickhart D.M."/>
            <person name="Choisne N."/>
            <person name="Couloux A."/>
            <person name="Cournoyer B."/>
            <person name="Cruveiller S."/>
            <person name="Daubin V."/>
            <person name="Demange N."/>
            <person name="Francino M.P."/>
            <person name="Goltsman E."/>
            <person name="Huang Y."/>
            <person name="Kopp O.R."/>
            <person name="Labarre L."/>
            <person name="Lapidus A."/>
            <person name="Lavire C."/>
            <person name="Marechal J."/>
            <person name="Martinez M."/>
            <person name="Mastronunzio J.E."/>
            <person name="Mullin B.C."/>
            <person name="Niemann J."/>
            <person name="Pujic P."/>
            <person name="Rawnsley T."/>
            <person name="Rouy Z."/>
            <person name="Schenowitz C."/>
            <person name="Sellstedt A."/>
            <person name="Tavares F."/>
            <person name="Tomkins J.P."/>
            <person name="Vallenet D."/>
            <person name="Valverde C."/>
            <person name="Wall L.G."/>
            <person name="Wang Y."/>
            <person name="Medigue C."/>
            <person name="Benson D.R."/>
        </authorList>
    </citation>
    <scope>NUCLEOTIDE SEQUENCE [LARGE SCALE GENOMIC DNA]</scope>
    <source>
        <strain evidence="2">DSM 45818 / CECT 9043 / CcI3</strain>
    </source>
</reference>
<dbReference type="STRING" id="106370.Francci3_0436"/>
<dbReference type="KEGG" id="fra:Francci3_0436"/>
<dbReference type="AlphaFoldDB" id="A0A1X1PQF1"/>
<dbReference type="HOGENOM" id="CLU_1608420_0_0_11"/>
<dbReference type="Pfam" id="PF13669">
    <property type="entry name" value="Glyoxalase_4"/>
    <property type="match status" value="1"/>
</dbReference>
<keyword evidence="2" id="KW-1185">Reference proteome</keyword>
<dbReference type="GO" id="GO:0004493">
    <property type="term" value="F:methylmalonyl-CoA epimerase activity"/>
    <property type="evidence" value="ECO:0007669"/>
    <property type="project" value="UniProtKB-EC"/>
</dbReference>
<dbReference type="InterPro" id="IPR037523">
    <property type="entry name" value="VOC_core"/>
</dbReference>
<dbReference type="InterPro" id="IPR029068">
    <property type="entry name" value="Glyas_Bleomycin-R_OHBP_Dase"/>
</dbReference>
<dbReference type="EC" id="5.1.99.1" evidence="1"/>
<organism evidence="1 2">
    <name type="scientific">Frankia casuarinae (strain DSM 45818 / CECT 9043 / HFP020203 / CcI3)</name>
    <dbReference type="NCBI Taxonomy" id="106370"/>
    <lineage>
        <taxon>Bacteria</taxon>
        <taxon>Bacillati</taxon>
        <taxon>Actinomycetota</taxon>
        <taxon>Actinomycetes</taxon>
        <taxon>Frankiales</taxon>
        <taxon>Frankiaceae</taxon>
        <taxon>Frankia</taxon>
    </lineage>
</organism>
<evidence type="ECO:0000313" key="2">
    <source>
        <dbReference type="Proteomes" id="UP000001937"/>
    </source>
</evidence>
<dbReference type="Gene3D" id="3.10.180.10">
    <property type="entry name" value="2,3-Dihydroxybiphenyl 1,2-Dioxygenase, domain 1"/>
    <property type="match status" value="1"/>
</dbReference>
<dbReference type="PROSITE" id="PS51819">
    <property type="entry name" value="VOC"/>
    <property type="match status" value="1"/>
</dbReference>
<dbReference type="Proteomes" id="UP000001937">
    <property type="component" value="Chromosome"/>
</dbReference>
<dbReference type="SUPFAM" id="SSF54593">
    <property type="entry name" value="Glyoxalase/Bleomycin resistance protein/Dihydroxybiphenyl dioxygenase"/>
    <property type="match status" value="1"/>
</dbReference>
<sequence length="148" mass="16190">MLGELTFHHLGILVADLDAARERYAVSLGVDAWESRVVSGPAVWRDRPIMIEDVRIAFGRFGSSLVELVEPGERPWTGREILDQRGEGLFSIGYEVDDLPACLHRAVAAGCLVEQLRPDARNPRRAYLDAGSGLLIELIPGGAGQNGW</sequence>
<accession>A0A1X1PQF1</accession>
<name>A0A1X1PQF1_FRACC</name>
<keyword evidence="1" id="KW-0413">Isomerase</keyword>
<protein>
    <submittedName>
        <fullName evidence="1">Methylmalonyl-CoA epimerase</fullName>
        <ecNumber evidence="1">5.1.99.1</ecNumber>
    </submittedName>
</protein>
<dbReference type="EMBL" id="CP000249">
    <property type="protein sequence ID" value="ABD09823.1"/>
    <property type="molecule type" value="Genomic_DNA"/>
</dbReference>
<gene>
    <name evidence="1" type="ordered locus">Francci3_0436</name>
</gene>
<evidence type="ECO:0000313" key="1">
    <source>
        <dbReference type="EMBL" id="ABD09823.1"/>
    </source>
</evidence>
<proteinExistence type="predicted"/>
<accession>Q2JFW9</accession>